<dbReference type="PANTHER" id="PTHR30461:SF2">
    <property type="entry name" value="SERINE RECOMBINASE PINE-RELATED"/>
    <property type="match status" value="1"/>
</dbReference>
<dbReference type="GO" id="GO:0000150">
    <property type="term" value="F:DNA strand exchange activity"/>
    <property type="evidence" value="ECO:0007669"/>
    <property type="project" value="InterPro"/>
</dbReference>
<dbReference type="SUPFAM" id="SSF53041">
    <property type="entry name" value="Resolvase-like"/>
    <property type="match status" value="1"/>
</dbReference>
<reference evidence="4 5" key="1">
    <citation type="submission" date="2020-08" db="EMBL/GenBank/DDBJ databases">
        <title>Genomic Encyclopedia of Type Strains, Phase IV (KMG-IV): sequencing the most valuable type-strain genomes for metagenomic binning, comparative biology and taxonomic classification.</title>
        <authorList>
            <person name="Goeker M."/>
        </authorList>
    </citation>
    <scope>NUCLEOTIDE SEQUENCE [LARGE SCALE GENOMIC DNA]</scope>
    <source>
        <strain evidence="4 5">DSM 22071</strain>
    </source>
</reference>
<evidence type="ECO:0000256" key="1">
    <source>
        <dbReference type="ARBA" id="ARBA00023125"/>
    </source>
</evidence>
<organism evidence="4 5">
    <name type="scientific">Desulfurispira natronophila</name>
    <dbReference type="NCBI Taxonomy" id="682562"/>
    <lineage>
        <taxon>Bacteria</taxon>
        <taxon>Pseudomonadati</taxon>
        <taxon>Chrysiogenota</taxon>
        <taxon>Chrysiogenia</taxon>
        <taxon>Chrysiogenales</taxon>
        <taxon>Chrysiogenaceae</taxon>
        <taxon>Desulfurispira</taxon>
    </lineage>
</organism>
<dbReference type="PANTHER" id="PTHR30461">
    <property type="entry name" value="DNA-INVERTASE FROM LAMBDOID PROPHAGE"/>
    <property type="match status" value="1"/>
</dbReference>
<name>A0A7W7Y3C1_9BACT</name>
<dbReference type="GO" id="GO:0003677">
    <property type="term" value="F:DNA binding"/>
    <property type="evidence" value="ECO:0007669"/>
    <property type="project" value="UniProtKB-KW"/>
</dbReference>
<feature type="domain" description="Resolvase/invertase-type recombinase catalytic" evidence="3">
    <location>
        <begin position="1"/>
        <end position="95"/>
    </location>
</feature>
<accession>A0A7W7Y3C1</accession>
<dbReference type="Pfam" id="PF00239">
    <property type="entry name" value="Resolvase"/>
    <property type="match status" value="1"/>
</dbReference>
<protein>
    <submittedName>
        <fullName evidence="4">DNA invertase Pin-like site-specific DNA recombinase</fullName>
    </submittedName>
</protein>
<dbReference type="SMART" id="SM00857">
    <property type="entry name" value="Resolvase"/>
    <property type="match status" value="1"/>
</dbReference>
<dbReference type="EMBL" id="JACHID010000003">
    <property type="protein sequence ID" value="MBB5021341.1"/>
    <property type="molecule type" value="Genomic_DNA"/>
</dbReference>
<dbReference type="InterPro" id="IPR006119">
    <property type="entry name" value="Resolv_N"/>
</dbReference>
<keyword evidence="2" id="KW-0233">DNA recombination</keyword>
<proteinExistence type="predicted"/>
<evidence type="ECO:0000256" key="2">
    <source>
        <dbReference type="ARBA" id="ARBA00023172"/>
    </source>
</evidence>
<dbReference type="InterPro" id="IPR050639">
    <property type="entry name" value="SSR_resolvase"/>
</dbReference>
<dbReference type="InterPro" id="IPR036162">
    <property type="entry name" value="Resolvase-like_N_sf"/>
</dbReference>
<sequence length="148" mass="16594">MNRPELQLCLRILRSGNQLVVWRLERLARSLKDLISIIHDLEERGIGFVSLTESIDTTTSTGKLIFHVFGALAELERNLVRERTMAGLVAARVRGRKGGRRHAMSKDDVRKAVAMLSDPNITKSVVTGHFKVSKATLNSSLKREGYKI</sequence>
<gene>
    <name evidence="4" type="ORF">HNR37_000650</name>
</gene>
<dbReference type="PROSITE" id="PS51736">
    <property type="entry name" value="RECOMBINASES_3"/>
    <property type="match status" value="1"/>
</dbReference>
<evidence type="ECO:0000313" key="4">
    <source>
        <dbReference type="EMBL" id="MBB5021341.1"/>
    </source>
</evidence>
<dbReference type="CDD" id="cd03768">
    <property type="entry name" value="SR_ResInv"/>
    <property type="match status" value="1"/>
</dbReference>
<keyword evidence="1" id="KW-0238">DNA-binding</keyword>
<dbReference type="AlphaFoldDB" id="A0A7W7Y3C1"/>
<dbReference type="Gene3D" id="3.40.50.1390">
    <property type="entry name" value="Resolvase, N-terminal catalytic domain"/>
    <property type="match status" value="1"/>
</dbReference>
<dbReference type="Proteomes" id="UP000528322">
    <property type="component" value="Unassembled WGS sequence"/>
</dbReference>
<evidence type="ECO:0000259" key="3">
    <source>
        <dbReference type="PROSITE" id="PS51736"/>
    </source>
</evidence>
<comment type="caution">
    <text evidence="4">The sequence shown here is derived from an EMBL/GenBank/DDBJ whole genome shotgun (WGS) entry which is preliminary data.</text>
</comment>
<keyword evidence="5" id="KW-1185">Reference proteome</keyword>
<evidence type="ECO:0000313" key="5">
    <source>
        <dbReference type="Proteomes" id="UP000528322"/>
    </source>
</evidence>